<keyword evidence="4" id="KW-1185">Reference proteome</keyword>
<feature type="domain" description="Response regulatory" evidence="2">
    <location>
        <begin position="3"/>
        <end position="130"/>
    </location>
</feature>
<protein>
    <submittedName>
        <fullName evidence="3">Response regulator</fullName>
    </submittedName>
</protein>
<dbReference type="InterPro" id="IPR001789">
    <property type="entry name" value="Sig_transdc_resp-reg_receiver"/>
</dbReference>
<dbReference type="InterPro" id="IPR011006">
    <property type="entry name" value="CheY-like_superfamily"/>
</dbReference>
<dbReference type="SMART" id="SM00448">
    <property type="entry name" value="REC"/>
    <property type="match status" value="1"/>
</dbReference>
<gene>
    <name evidence="3" type="ORF">GM920_18515</name>
</gene>
<name>A0ABR6F100_9SPHI</name>
<feature type="modified residue" description="4-aspartylphosphate" evidence="1">
    <location>
        <position position="60"/>
    </location>
</feature>
<comment type="caution">
    <text evidence="3">The sequence shown here is derived from an EMBL/GenBank/DDBJ whole genome shotgun (WGS) entry which is preliminary data.</text>
</comment>
<evidence type="ECO:0000313" key="3">
    <source>
        <dbReference type="EMBL" id="MBB2150897.1"/>
    </source>
</evidence>
<sequence>MKKFYLIDDDTIFVFLTRKTLQVANLSTDLTVFDDGKKALLDLELSADQPDLLPDVIFLDLNMPVLDGWGFLEEYSLLESKMSKKIEIYIVSSSISPSELERSQSIPVVTDFLTKPLSRSKFLEIFDGAVV</sequence>
<dbReference type="SUPFAM" id="SSF52172">
    <property type="entry name" value="CheY-like"/>
    <property type="match status" value="1"/>
</dbReference>
<dbReference type="PANTHER" id="PTHR44520">
    <property type="entry name" value="RESPONSE REGULATOR RCP1-RELATED"/>
    <property type="match status" value="1"/>
</dbReference>
<dbReference type="PROSITE" id="PS50110">
    <property type="entry name" value="RESPONSE_REGULATORY"/>
    <property type="match status" value="1"/>
</dbReference>
<dbReference type="EMBL" id="WNXC01000007">
    <property type="protein sequence ID" value="MBB2150897.1"/>
    <property type="molecule type" value="Genomic_DNA"/>
</dbReference>
<organism evidence="3 4">
    <name type="scientific">Pedobacter gandavensis</name>
    <dbReference type="NCBI Taxonomy" id="2679963"/>
    <lineage>
        <taxon>Bacteria</taxon>
        <taxon>Pseudomonadati</taxon>
        <taxon>Bacteroidota</taxon>
        <taxon>Sphingobacteriia</taxon>
        <taxon>Sphingobacteriales</taxon>
        <taxon>Sphingobacteriaceae</taxon>
        <taxon>Pedobacter</taxon>
    </lineage>
</organism>
<dbReference type="Proteomes" id="UP000636110">
    <property type="component" value="Unassembled WGS sequence"/>
</dbReference>
<dbReference type="PANTHER" id="PTHR44520:SF2">
    <property type="entry name" value="RESPONSE REGULATOR RCP1"/>
    <property type="match status" value="1"/>
</dbReference>
<dbReference type="Pfam" id="PF00072">
    <property type="entry name" value="Response_reg"/>
    <property type="match status" value="1"/>
</dbReference>
<keyword evidence="1" id="KW-0597">Phosphoprotein</keyword>
<proteinExistence type="predicted"/>
<dbReference type="InterPro" id="IPR052893">
    <property type="entry name" value="TCS_response_regulator"/>
</dbReference>
<accession>A0ABR6F100</accession>
<evidence type="ECO:0000259" key="2">
    <source>
        <dbReference type="PROSITE" id="PS50110"/>
    </source>
</evidence>
<evidence type="ECO:0000313" key="4">
    <source>
        <dbReference type="Proteomes" id="UP000636110"/>
    </source>
</evidence>
<dbReference type="RefSeq" id="WP_182960229.1">
    <property type="nucleotide sequence ID" value="NZ_WNXC01000007.1"/>
</dbReference>
<reference evidence="3 4" key="1">
    <citation type="submission" date="2019-11" db="EMBL/GenBank/DDBJ databases">
        <title>Description of Pedobacter sp. LMG 31462T.</title>
        <authorList>
            <person name="Carlier A."/>
            <person name="Qi S."/>
            <person name="Vandamme P."/>
        </authorList>
    </citation>
    <scope>NUCLEOTIDE SEQUENCE [LARGE SCALE GENOMIC DNA]</scope>
    <source>
        <strain evidence="3 4">LMG 31462</strain>
    </source>
</reference>
<dbReference type="Gene3D" id="3.40.50.2300">
    <property type="match status" value="1"/>
</dbReference>
<evidence type="ECO:0000256" key="1">
    <source>
        <dbReference type="PROSITE-ProRule" id="PRU00169"/>
    </source>
</evidence>